<evidence type="ECO:0000313" key="1">
    <source>
        <dbReference type="EMBL" id="ABZ09795.1"/>
    </source>
</evidence>
<reference evidence="1" key="1">
    <citation type="journal article" date="2008" name="ISME J.">
        <title>Genomic patterns of recombination, clonal divergence and environment in marine microbial populations.</title>
        <authorList>
            <person name="Konstantinidis K.T."/>
            <person name="Delong E.F."/>
        </authorList>
    </citation>
    <scope>NUCLEOTIDE SEQUENCE</scope>
</reference>
<accession>B3TB30</accession>
<protein>
    <submittedName>
        <fullName evidence="1">Uncharacterized protein</fullName>
    </submittedName>
</protein>
<dbReference type="AlphaFoldDB" id="B3TB30"/>
<name>B3TB30_9ZZZZ</name>
<sequence>MAKIWFPNCICFGPKNRDRLTALRTEKGKAQALTVIAEQLF</sequence>
<organism evidence="1">
    <name type="scientific">uncultured marine microorganism HF4000_APKG8K5</name>
    <dbReference type="NCBI Taxonomy" id="455555"/>
    <lineage>
        <taxon>unclassified sequences</taxon>
        <taxon>environmental samples</taxon>
    </lineage>
</organism>
<dbReference type="EMBL" id="EU016658">
    <property type="protein sequence ID" value="ABZ09795.1"/>
    <property type="molecule type" value="Genomic_DNA"/>
</dbReference>
<gene>
    <name evidence="1" type="ORF">ALOHA_HF4000APKG8K5ctg1g8</name>
</gene>
<proteinExistence type="predicted"/>